<feature type="compositionally biased region" description="Basic residues" evidence="1">
    <location>
        <begin position="71"/>
        <end position="81"/>
    </location>
</feature>
<comment type="caution">
    <text evidence="2">The sequence shown here is derived from an EMBL/GenBank/DDBJ whole genome shotgun (WGS) entry which is preliminary data.</text>
</comment>
<keyword evidence="3" id="KW-1185">Reference proteome</keyword>
<organism evidence="2 3">
    <name type="scientific">Gigaspora rosea</name>
    <dbReference type="NCBI Taxonomy" id="44941"/>
    <lineage>
        <taxon>Eukaryota</taxon>
        <taxon>Fungi</taxon>
        <taxon>Fungi incertae sedis</taxon>
        <taxon>Mucoromycota</taxon>
        <taxon>Glomeromycotina</taxon>
        <taxon>Glomeromycetes</taxon>
        <taxon>Diversisporales</taxon>
        <taxon>Gigasporaceae</taxon>
        <taxon>Gigaspora</taxon>
    </lineage>
</organism>
<dbReference type="AlphaFoldDB" id="A0A397UKH0"/>
<protein>
    <submittedName>
        <fullName evidence="2">Uncharacterized protein</fullName>
    </submittedName>
</protein>
<evidence type="ECO:0000256" key="1">
    <source>
        <dbReference type="SAM" id="MobiDB-lite"/>
    </source>
</evidence>
<evidence type="ECO:0000313" key="3">
    <source>
        <dbReference type="Proteomes" id="UP000266673"/>
    </source>
</evidence>
<proteinExistence type="predicted"/>
<dbReference type="EMBL" id="QKWP01001351">
    <property type="protein sequence ID" value="RIB09617.1"/>
    <property type="molecule type" value="Genomic_DNA"/>
</dbReference>
<feature type="region of interest" description="Disordered" evidence="1">
    <location>
        <begin position="62"/>
        <end position="102"/>
    </location>
</feature>
<feature type="compositionally biased region" description="Basic and acidic residues" evidence="1">
    <location>
        <begin position="91"/>
        <end position="102"/>
    </location>
</feature>
<reference evidence="2 3" key="1">
    <citation type="submission" date="2018-06" db="EMBL/GenBank/DDBJ databases">
        <title>Comparative genomics reveals the genomic features of Rhizophagus irregularis, R. cerebriforme, R. diaphanum and Gigaspora rosea, and their symbiotic lifestyle signature.</title>
        <authorList>
            <person name="Morin E."/>
            <person name="San Clemente H."/>
            <person name="Chen E.C.H."/>
            <person name="De La Providencia I."/>
            <person name="Hainaut M."/>
            <person name="Kuo A."/>
            <person name="Kohler A."/>
            <person name="Murat C."/>
            <person name="Tang N."/>
            <person name="Roy S."/>
            <person name="Loubradou J."/>
            <person name="Henrissat B."/>
            <person name="Grigoriev I.V."/>
            <person name="Corradi N."/>
            <person name="Roux C."/>
            <person name="Martin F.M."/>
        </authorList>
    </citation>
    <scope>NUCLEOTIDE SEQUENCE [LARGE SCALE GENOMIC DNA]</scope>
    <source>
        <strain evidence="2 3">DAOM 194757</strain>
    </source>
</reference>
<evidence type="ECO:0000313" key="2">
    <source>
        <dbReference type="EMBL" id="RIB09617.1"/>
    </source>
</evidence>
<dbReference type="Proteomes" id="UP000266673">
    <property type="component" value="Unassembled WGS sequence"/>
</dbReference>
<name>A0A397UKH0_9GLOM</name>
<sequence length="432" mass="49408">MEDLIATSLGEYFYNPVSEYFKTRPHEEWSDEGCVSWVLESTTRHKIISEFYKALEVMKEHRRTPTEPRSIAKKLLKRKKANRDDEPEATSSDRKKRDRDGDTLCHSTIVSAEEALSFVPPHIKFSPGAPASKSTTSAVGKPPKEVRLWESFFEEVNGHTFDQVKNLQAPKFAYEYPFSKERWLLTSFSSASEMDQFFFEIFYCFRNSSLDFALTNFFTDRKNAGSIWKTNINELQSSAFRFLEDAVNTYIKPLEKETEKENFLVSHRDLINKKGAEYEKNYTRSLENPTLPKMSEIGLLLSLSCVYAGGKVVQEIRKECNCEFFENLRDFTEDIGLNGLTGGLFNLGTQIAGHLAAREIARHGRKMINDAKVLIRVDQTIKVGSKVYATYEDTKEKIGYIVSTCHGHHKARGEVMTAIAQSIKDFVKISLL</sequence>
<dbReference type="OrthoDB" id="2419869at2759"/>
<gene>
    <name evidence="2" type="ORF">C2G38_2044168</name>
</gene>
<accession>A0A397UKH0</accession>